<feature type="repeat" description="PPR" evidence="2">
    <location>
        <begin position="386"/>
        <end position="420"/>
    </location>
</feature>
<evidence type="ECO:0000256" key="1">
    <source>
        <dbReference type="ARBA" id="ARBA00022737"/>
    </source>
</evidence>
<evidence type="ECO:0000256" key="2">
    <source>
        <dbReference type="PROSITE-ProRule" id="PRU00708"/>
    </source>
</evidence>
<feature type="repeat" description="PPR" evidence="2">
    <location>
        <begin position="285"/>
        <end position="319"/>
    </location>
</feature>
<dbReference type="SUPFAM" id="SSF48452">
    <property type="entry name" value="TPR-like"/>
    <property type="match status" value="1"/>
</dbReference>
<dbReference type="PROSITE" id="PS51375">
    <property type="entry name" value="PPR"/>
    <property type="match status" value="5"/>
</dbReference>
<dbReference type="FunFam" id="1.25.40.10:FF:000285">
    <property type="entry name" value="Pentatricopeptide repeat-containing protein, chloroplastic"/>
    <property type="match status" value="1"/>
</dbReference>
<dbReference type="AlphaFoldDB" id="A0A8K0HL04"/>
<feature type="repeat" description="PPR" evidence="2">
    <location>
        <begin position="50"/>
        <end position="80"/>
    </location>
</feature>
<dbReference type="Gene3D" id="1.25.40.10">
    <property type="entry name" value="Tetratricopeptide repeat domain"/>
    <property type="match status" value="4"/>
</dbReference>
<comment type="caution">
    <text evidence="3">The sequence shown here is derived from an EMBL/GenBank/DDBJ whole genome shotgun (WGS) entry which is preliminary data.</text>
</comment>
<dbReference type="NCBIfam" id="TIGR00756">
    <property type="entry name" value="PPR"/>
    <property type="match status" value="4"/>
</dbReference>
<dbReference type="GO" id="GO:0009451">
    <property type="term" value="P:RNA modification"/>
    <property type="evidence" value="ECO:0007669"/>
    <property type="project" value="InterPro"/>
</dbReference>
<dbReference type="InterPro" id="IPR046960">
    <property type="entry name" value="PPR_At4g14850-like_plant"/>
</dbReference>
<feature type="repeat" description="PPR" evidence="2">
    <location>
        <begin position="81"/>
        <end position="115"/>
    </location>
</feature>
<dbReference type="FunFam" id="1.25.40.10:FF:001093">
    <property type="entry name" value="Pentatricopeptide repeat-containing protein At2g34400"/>
    <property type="match status" value="1"/>
</dbReference>
<dbReference type="EMBL" id="VOIH02000002">
    <property type="protein sequence ID" value="KAF3454662.1"/>
    <property type="molecule type" value="Genomic_DNA"/>
</dbReference>
<dbReference type="FunFam" id="1.25.40.10:FF:000196">
    <property type="entry name" value="Pentatricopeptide repeat-containing protein At4g14850"/>
    <property type="match status" value="1"/>
</dbReference>
<proteinExistence type="predicted"/>
<name>A0A8K0HL04_9ROSA</name>
<sequence length="565" mass="63062">MQLFAQILQHGSSLAPRTLNKILSFGAKSASLDLGFQIHTVIIKLGLCSNVYVCSALVDVYAKCGTMSNAQKVFDEMAHRNVVTWNTLTSGYLQAECPKMAIRVFMEMLKMGTEPTPFSLSGVLVGCSQLEAGELGLQVHGLSLKMGYCYNNVFVGTGLIDMYSRCYSLDDSRRVFNRMSDKNVITWTSMVTDYVQNKLPDEAMVLVREMLRLEVKPNYVTYSSLLSSFSSPYLLDNCRQIHCHIIKEGFEFNAYIAVTLVTVYSECSNRLEDFQKLCSCVFRWDQISWNAVIAGYSNLGVGEEALRCFSEMRQTGLSIDRFTFTSVLRAVGAISGLEEGKQIHALVLKSGSASTLCVQNGLVSMYARCGSIHESKWVFSLMDEHDVISWNSLLSGCAHNGFGQEAVELFEHMRRTGIKPDDTTFLVVLTACSHVGMLEKGLEYFNLMKNNDPLYSPKMEHYATIVDLFGRAGKLYEAEAFMGSMPVDPGPSVYKTLLSACRVHGNKEIALRSAKKLLKLCPDDPATYILLSNVLVTEGYWDDAEGLRRIMCDRGVRKNPGYSWI</sequence>
<keyword evidence="4" id="KW-1185">Reference proteome</keyword>
<feature type="repeat" description="PPR" evidence="2">
    <location>
        <begin position="183"/>
        <end position="217"/>
    </location>
</feature>
<gene>
    <name evidence="3" type="ORF">FNV43_RR05110</name>
</gene>
<dbReference type="PANTHER" id="PTHR47926:SF342">
    <property type="entry name" value="TETRATRICOPEPTIDE-LIKE HELICAL DOMAIN-CONTAINING PROTEIN-RELATED"/>
    <property type="match status" value="1"/>
</dbReference>
<dbReference type="Proteomes" id="UP000796880">
    <property type="component" value="Unassembled WGS sequence"/>
</dbReference>
<dbReference type="GO" id="GO:0003723">
    <property type="term" value="F:RNA binding"/>
    <property type="evidence" value="ECO:0007669"/>
    <property type="project" value="InterPro"/>
</dbReference>
<dbReference type="InterPro" id="IPR046848">
    <property type="entry name" value="E_motif"/>
</dbReference>
<evidence type="ECO:0000313" key="3">
    <source>
        <dbReference type="EMBL" id="KAF3454662.1"/>
    </source>
</evidence>
<evidence type="ECO:0008006" key="5">
    <source>
        <dbReference type="Google" id="ProtNLM"/>
    </source>
</evidence>
<reference evidence="3" key="1">
    <citation type="submission" date="2020-03" db="EMBL/GenBank/DDBJ databases">
        <title>A high-quality chromosome-level genome assembly of a woody plant with both climbing and erect habits, Rhamnella rubrinervis.</title>
        <authorList>
            <person name="Lu Z."/>
            <person name="Yang Y."/>
            <person name="Zhu X."/>
            <person name="Sun Y."/>
        </authorList>
    </citation>
    <scope>NUCLEOTIDE SEQUENCE</scope>
    <source>
        <strain evidence="3">BYM</strain>
        <tissue evidence="3">Leaf</tissue>
    </source>
</reference>
<dbReference type="InterPro" id="IPR011990">
    <property type="entry name" value="TPR-like_helical_dom_sf"/>
</dbReference>
<dbReference type="InterPro" id="IPR002885">
    <property type="entry name" value="PPR_rpt"/>
</dbReference>
<dbReference type="PANTHER" id="PTHR47926">
    <property type="entry name" value="PENTATRICOPEPTIDE REPEAT-CONTAINING PROTEIN"/>
    <property type="match status" value="1"/>
</dbReference>
<evidence type="ECO:0000313" key="4">
    <source>
        <dbReference type="Proteomes" id="UP000796880"/>
    </source>
</evidence>
<dbReference type="Pfam" id="PF20431">
    <property type="entry name" value="E_motif"/>
    <property type="match status" value="1"/>
</dbReference>
<accession>A0A8K0HL04</accession>
<dbReference type="OrthoDB" id="185373at2759"/>
<dbReference type="Pfam" id="PF13041">
    <property type="entry name" value="PPR_2"/>
    <property type="match status" value="4"/>
</dbReference>
<organism evidence="3 4">
    <name type="scientific">Rhamnella rubrinervis</name>
    <dbReference type="NCBI Taxonomy" id="2594499"/>
    <lineage>
        <taxon>Eukaryota</taxon>
        <taxon>Viridiplantae</taxon>
        <taxon>Streptophyta</taxon>
        <taxon>Embryophyta</taxon>
        <taxon>Tracheophyta</taxon>
        <taxon>Spermatophyta</taxon>
        <taxon>Magnoliopsida</taxon>
        <taxon>eudicotyledons</taxon>
        <taxon>Gunneridae</taxon>
        <taxon>Pentapetalae</taxon>
        <taxon>rosids</taxon>
        <taxon>fabids</taxon>
        <taxon>Rosales</taxon>
        <taxon>Rhamnaceae</taxon>
        <taxon>rhamnoid group</taxon>
        <taxon>Rhamneae</taxon>
        <taxon>Rhamnella</taxon>
    </lineage>
</organism>
<keyword evidence="1" id="KW-0677">Repeat</keyword>
<protein>
    <recommendedName>
        <fullName evidence="5">Pentatricopeptide repeat-containing protein</fullName>
    </recommendedName>
</protein>